<dbReference type="AlphaFoldDB" id="Q1QFC7"/>
<dbReference type="KEGG" id="nha:Nham_4488"/>
<evidence type="ECO:0000256" key="1">
    <source>
        <dbReference type="SAM" id="MobiDB-lite"/>
    </source>
</evidence>
<dbReference type="SUPFAM" id="SSF53474">
    <property type="entry name" value="alpha/beta-Hydrolases"/>
    <property type="match status" value="1"/>
</dbReference>
<organism evidence="3 4">
    <name type="scientific">Nitrobacter hamburgensis (strain DSM 10229 / NCIMB 13809 / X14)</name>
    <dbReference type="NCBI Taxonomy" id="323097"/>
    <lineage>
        <taxon>Bacteria</taxon>
        <taxon>Pseudomonadati</taxon>
        <taxon>Pseudomonadota</taxon>
        <taxon>Alphaproteobacteria</taxon>
        <taxon>Hyphomicrobiales</taxon>
        <taxon>Nitrobacteraceae</taxon>
        <taxon>Nitrobacter</taxon>
    </lineage>
</organism>
<dbReference type="RefSeq" id="WP_011505076.1">
    <property type="nucleotide sequence ID" value="NC_007960.1"/>
</dbReference>
<evidence type="ECO:0000313" key="3">
    <source>
        <dbReference type="EMBL" id="ABE65070.1"/>
    </source>
</evidence>
<dbReference type="InterPro" id="IPR018712">
    <property type="entry name" value="Tle1-like_cat"/>
</dbReference>
<protein>
    <recommendedName>
        <fullName evidence="2">T6SS Phospholipase effector Tle1-like catalytic domain-containing protein</fullName>
    </recommendedName>
</protein>
<name>Q1QFC7_NITHX</name>
<dbReference type="HOGENOM" id="CLU_005049_5_2_5"/>
<keyword evidence="4" id="KW-1185">Reference proteome</keyword>
<dbReference type="OrthoDB" id="4378831at2"/>
<dbReference type="PANTHER" id="PTHR33840:SF1">
    <property type="entry name" value="TLE1 PHOSPHOLIPASE DOMAIN-CONTAINING PROTEIN"/>
    <property type="match status" value="1"/>
</dbReference>
<dbReference type="EMBL" id="CP000321">
    <property type="protein sequence ID" value="ABE65070.1"/>
    <property type="molecule type" value="Genomic_DNA"/>
</dbReference>
<feature type="region of interest" description="Disordered" evidence="1">
    <location>
        <begin position="143"/>
        <end position="174"/>
    </location>
</feature>
<dbReference type="InterPro" id="IPR029058">
    <property type="entry name" value="AB_hydrolase_fold"/>
</dbReference>
<feature type="domain" description="T6SS Phospholipase effector Tle1-like catalytic" evidence="2">
    <location>
        <begin position="2"/>
        <end position="302"/>
    </location>
</feature>
<dbReference type="Proteomes" id="UP000001953">
    <property type="component" value="Plasmid 2"/>
</dbReference>
<dbReference type="Pfam" id="PF09994">
    <property type="entry name" value="T6SS_Tle1-like_cat"/>
    <property type="match status" value="1"/>
</dbReference>
<gene>
    <name evidence="3" type="ordered locus">Nham_4488</name>
</gene>
<evidence type="ECO:0000313" key="4">
    <source>
        <dbReference type="Proteomes" id="UP000001953"/>
    </source>
</evidence>
<keyword evidence="3" id="KW-0614">Plasmid</keyword>
<geneLocation type="plasmid" evidence="4">
    <name>pNITHX2</name>
</geneLocation>
<evidence type="ECO:0000259" key="2">
    <source>
        <dbReference type="Pfam" id="PF09994"/>
    </source>
</evidence>
<sequence>MKNLIVCCDGTGNEIGENISNVLKLYRVLRKTDKTDPRQIAFYDPGVGTLARPNPWTKLKQDTVTVLGLATGYGLDDNVLKAYRFLINNYEEGDDIFLFGFSRGAYTVRVLAGLIHKVGLLAPQQCNLADAALTAYKQANSTIVERDEQKGPDNTSVDTEDERQAPPAARDDPASQFARIVSTRWPTIKFLGVWDTVASVIVPRPDRFYAFSLQKLSFTQVNPSVKVFRHAIAIDERRRMLRLEPWKETQTFMHNRFSATNNAEPQDSLQVWFAGVHADIGGGYAEKESGLSKFPLLWMIEEAVKYGLTVSRQTVNQLAWGIQRRGSPFSYVAPDIRRDPHQSMTLAWRSLEWIPKADRFKEWKDRRSWLRHYIPSAEPRVIPDGAYIHESVIDRMKAVPAYSPINLPSSCEVIPLPSGSDVLR</sequence>
<reference evidence="4" key="1">
    <citation type="submission" date="2006-03" db="EMBL/GenBank/DDBJ databases">
        <title>Complete sequence of plasmid 2 of Nitrobacter hamburgensis X14.</title>
        <authorList>
            <consortium name="US DOE Joint Genome Institute"/>
            <person name="Copeland A."/>
            <person name="Lucas S."/>
            <person name="Lapidus A."/>
            <person name="Barry K."/>
            <person name="Detter J.C."/>
            <person name="Glavina del Rio T."/>
            <person name="Hammon N."/>
            <person name="Israni S."/>
            <person name="Dalin E."/>
            <person name="Tice H."/>
            <person name="Pitluck S."/>
            <person name="Chain P."/>
            <person name="Malfatti S."/>
            <person name="Shin M."/>
            <person name="Vergez L."/>
            <person name="Schmutz J."/>
            <person name="Larimer F."/>
            <person name="Land M."/>
            <person name="Hauser L."/>
            <person name="Kyrpides N."/>
            <person name="Ivanova N."/>
            <person name="Ward B."/>
            <person name="Arp D."/>
            <person name="Klotz M."/>
            <person name="Stein L."/>
            <person name="O'Mullan G."/>
            <person name="Starkenburg S."/>
            <person name="Sayavedra L."/>
            <person name="Poret-Peterson A.T."/>
            <person name="Gentry M.E."/>
            <person name="Bruce D."/>
            <person name="Richardson P."/>
        </authorList>
    </citation>
    <scope>NUCLEOTIDE SEQUENCE [LARGE SCALE GENOMIC DNA]</scope>
    <source>
        <strain evidence="4">DSM 10229 / NCIMB 13809 / X14</strain>
        <plasmid evidence="4">Plasmid pNITHX2</plasmid>
    </source>
</reference>
<dbReference type="eggNOG" id="COG3673">
    <property type="taxonomic scope" value="Bacteria"/>
</dbReference>
<dbReference type="PANTHER" id="PTHR33840">
    <property type="match status" value="1"/>
</dbReference>
<proteinExistence type="predicted"/>
<accession>Q1QFC7</accession>